<evidence type="ECO:0008006" key="3">
    <source>
        <dbReference type="Google" id="ProtNLM"/>
    </source>
</evidence>
<dbReference type="Proteomes" id="UP000233440">
    <property type="component" value="Unassembled WGS sequence"/>
</dbReference>
<dbReference type="EMBL" id="PIQO01000004">
    <property type="protein sequence ID" value="PKR85593.1"/>
    <property type="molecule type" value="Genomic_DNA"/>
</dbReference>
<accession>A0A2N3LM42</accession>
<sequence length="128" mass="15021">MKHSISNSDLFANSKKKDTEEMNQFLEKNKEHVFELIHLVKHLQEYNLLTIVNESILKHSNELHRINDKKLEQLINGIKKGMEEGANNRDTAKDINAFQLMKYMKDPDINRAINYLVHFLKGMGRTLE</sequence>
<proteinExistence type="predicted"/>
<keyword evidence="2" id="KW-1185">Reference proteome</keyword>
<organism evidence="1 2">
    <name type="scientific">Heyndrickxia camelliae</name>
    <dbReference type="NCBI Taxonomy" id="1707093"/>
    <lineage>
        <taxon>Bacteria</taxon>
        <taxon>Bacillati</taxon>
        <taxon>Bacillota</taxon>
        <taxon>Bacilli</taxon>
        <taxon>Bacillales</taxon>
        <taxon>Bacillaceae</taxon>
        <taxon>Heyndrickxia</taxon>
    </lineage>
</organism>
<dbReference type="OrthoDB" id="147801at2"/>
<dbReference type="InterPro" id="IPR012440">
    <property type="entry name" value="DUF1641"/>
</dbReference>
<evidence type="ECO:0000313" key="1">
    <source>
        <dbReference type="EMBL" id="PKR85593.1"/>
    </source>
</evidence>
<gene>
    <name evidence="1" type="ORF">CWO92_07745</name>
</gene>
<protein>
    <recommendedName>
        <fullName evidence="3">DUF1641 domain-containing protein</fullName>
    </recommendedName>
</protein>
<dbReference type="RefSeq" id="WP_101353642.1">
    <property type="nucleotide sequence ID" value="NZ_PIQO01000004.1"/>
</dbReference>
<reference evidence="1 2" key="1">
    <citation type="submission" date="2017-11" db="EMBL/GenBank/DDBJ databases">
        <title>Bacillus camelliae sp. nov., isolated from pu'er tea.</title>
        <authorList>
            <person name="Niu L."/>
        </authorList>
    </citation>
    <scope>NUCLEOTIDE SEQUENCE [LARGE SCALE GENOMIC DNA]</scope>
    <source>
        <strain evidence="1 2">7578-1</strain>
    </source>
</reference>
<comment type="caution">
    <text evidence="1">The sequence shown here is derived from an EMBL/GenBank/DDBJ whole genome shotgun (WGS) entry which is preliminary data.</text>
</comment>
<dbReference type="PANTHER" id="PTHR38433:SF1">
    <property type="entry name" value="DUF1641 DOMAIN-CONTAINING PROTEIN"/>
    <property type="match status" value="1"/>
</dbReference>
<dbReference type="AlphaFoldDB" id="A0A2N3LM42"/>
<dbReference type="Pfam" id="PF07849">
    <property type="entry name" value="DUF1641"/>
    <property type="match status" value="1"/>
</dbReference>
<dbReference type="PANTHER" id="PTHR38433">
    <property type="match status" value="1"/>
</dbReference>
<evidence type="ECO:0000313" key="2">
    <source>
        <dbReference type="Proteomes" id="UP000233440"/>
    </source>
</evidence>
<name>A0A2N3LM42_9BACI</name>